<dbReference type="EMBL" id="JAPUBN010000007">
    <property type="protein sequence ID" value="MCZ2720487.1"/>
    <property type="molecule type" value="Genomic_DNA"/>
</dbReference>
<sequence>MAHISVTGMGNTNVAMTFYSSQRSSQAQLSNTSSSGLQEALVGLSSSQVHRSENDLLEESSFSLIRPKGDPYNLYQNEPELKAKAKVLAERLDGPIHEGNAGHFFYQNSMRDFLHAGVLTDPEFLNMAESMSDEALQDLAITVKAMVLPASANYTTHNEADRSYQTKVAKFMDVLKSSNTVERSAILEQSAKYAGQVDVDAAASFKQNVFGQKITQVKFDPYRNDTSANNLHNYVTAIVATDDPSALTEQLGHMSDEAQRGLLSVYGLDTVLGDRLAQLAGPEGDQLPDSLLSALGDMVDSVKIYEITSQVKKDFGIAWHGDDALLKDNEESHGREFALDSVSSMINMLEQYDFSEEQLETMGTELSGLSNPEKRAYIEITTIGLDDMLQDKVSENSNKKNLDEAVAVVSELRNNQNVLSLVNGSRYHDVTLIERPDIEEGLTVVALEGAAVFKNLDSAVNQSRILLGATKNQVNMVNGHSVKGHESENIYSAKTFDVYKQDVGNMVSTLVAFESARRDSTATEKMSLNAFTETLADMHSGIRDETLQRVSDEIVTDSFRNKVTENTQLAFLSNVVQKMAFETQRDFEKSADGVIGL</sequence>
<dbReference type="Proteomes" id="UP001149719">
    <property type="component" value="Unassembled WGS sequence"/>
</dbReference>
<reference evidence="1" key="1">
    <citation type="submission" date="2022-12" db="EMBL/GenBank/DDBJ databases">
        <title>Marinomonas 15G1-11 sp. nov, isolated from marine algae.</title>
        <authorList>
            <person name="Butt M."/>
            <person name="Choi D.G."/>
            <person name="Kim J.M."/>
            <person name="Lee J.K."/>
            <person name="Baek J.H."/>
            <person name="Jeon C.O."/>
        </authorList>
    </citation>
    <scope>NUCLEOTIDE SEQUENCE</scope>
    <source>
        <strain evidence="1">15G1-11</strain>
    </source>
</reference>
<accession>A0ABT4JQ51</accession>
<proteinExistence type="predicted"/>
<name>A0ABT4JQ51_9GAMM</name>
<organism evidence="1 2">
    <name type="scientific">Marinomonas phaeophyticola</name>
    <dbReference type="NCBI Taxonomy" id="3004091"/>
    <lineage>
        <taxon>Bacteria</taxon>
        <taxon>Pseudomonadati</taxon>
        <taxon>Pseudomonadota</taxon>
        <taxon>Gammaproteobacteria</taxon>
        <taxon>Oceanospirillales</taxon>
        <taxon>Oceanospirillaceae</taxon>
        <taxon>Marinomonas</taxon>
    </lineage>
</organism>
<dbReference type="RefSeq" id="WP_269122429.1">
    <property type="nucleotide sequence ID" value="NZ_JAPUBN010000007.1"/>
</dbReference>
<protein>
    <submittedName>
        <fullName evidence="1">Uncharacterized protein</fullName>
    </submittedName>
</protein>
<evidence type="ECO:0000313" key="2">
    <source>
        <dbReference type="Proteomes" id="UP001149719"/>
    </source>
</evidence>
<keyword evidence="2" id="KW-1185">Reference proteome</keyword>
<evidence type="ECO:0000313" key="1">
    <source>
        <dbReference type="EMBL" id="MCZ2720487.1"/>
    </source>
</evidence>
<gene>
    <name evidence="1" type="ORF">O1D97_02205</name>
</gene>
<comment type="caution">
    <text evidence="1">The sequence shown here is derived from an EMBL/GenBank/DDBJ whole genome shotgun (WGS) entry which is preliminary data.</text>
</comment>